<sequence>MGISAFPRMTEQRLTTFLKEIEWIDAKCSLAVTPMQDSTPAHKARSTQQLLQKNIPEFVCASGLALRKP</sequence>
<dbReference type="Proteomes" id="UP001152798">
    <property type="component" value="Chromosome 3"/>
</dbReference>
<dbReference type="AlphaFoldDB" id="A0A9P0H6C8"/>
<proteinExistence type="predicted"/>
<protein>
    <submittedName>
        <fullName evidence="1">Uncharacterized protein</fullName>
    </submittedName>
</protein>
<dbReference type="EMBL" id="OV725079">
    <property type="protein sequence ID" value="CAH1396169.1"/>
    <property type="molecule type" value="Genomic_DNA"/>
</dbReference>
<gene>
    <name evidence="1" type="ORF">NEZAVI_LOCUS6289</name>
</gene>
<evidence type="ECO:0000313" key="1">
    <source>
        <dbReference type="EMBL" id="CAH1396169.1"/>
    </source>
</evidence>
<evidence type="ECO:0000313" key="2">
    <source>
        <dbReference type="Proteomes" id="UP001152798"/>
    </source>
</evidence>
<keyword evidence="2" id="KW-1185">Reference proteome</keyword>
<accession>A0A9P0H6C8</accession>
<name>A0A9P0H6C8_NEZVI</name>
<reference evidence="1" key="1">
    <citation type="submission" date="2022-01" db="EMBL/GenBank/DDBJ databases">
        <authorList>
            <person name="King R."/>
        </authorList>
    </citation>
    <scope>NUCLEOTIDE SEQUENCE</scope>
</reference>
<organism evidence="1 2">
    <name type="scientific">Nezara viridula</name>
    <name type="common">Southern green stink bug</name>
    <name type="synonym">Cimex viridulus</name>
    <dbReference type="NCBI Taxonomy" id="85310"/>
    <lineage>
        <taxon>Eukaryota</taxon>
        <taxon>Metazoa</taxon>
        <taxon>Ecdysozoa</taxon>
        <taxon>Arthropoda</taxon>
        <taxon>Hexapoda</taxon>
        <taxon>Insecta</taxon>
        <taxon>Pterygota</taxon>
        <taxon>Neoptera</taxon>
        <taxon>Paraneoptera</taxon>
        <taxon>Hemiptera</taxon>
        <taxon>Heteroptera</taxon>
        <taxon>Panheteroptera</taxon>
        <taxon>Pentatomomorpha</taxon>
        <taxon>Pentatomoidea</taxon>
        <taxon>Pentatomidae</taxon>
        <taxon>Pentatominae</taxon>
        <taxon>Nezara</taxon>
    </lineage>
</organism>